<dbReference type="AlphaFoldDB" id="A0AAN7P6N2"/>
<keyword evidence="5" id="KW-1185">Reference proteome</keyword>
<feature type="domain" description="HTH psq-type" evidence="3">
    <location>
        <begin position="40"/>
        <end position="66"/>
    </location>
</feature>
<dbReference type="InterPro" id="IPR007889">
    <property type="entry name" value="HTH_Psq"/>
</dbReference>
<feature type="region of interest" description="Disordered" evidence="2">
    <location>
        <begin position="93"/>
        <end position="148"/>
    </location>
</feature>
<dbReference type="Gene3D" id="1.10.10.60">
    <property type="entry name" value="Homeodomain-like"/>
    <property type="match status" value="1"/>
</dbReference>
<feature type="coiled-coil region" evidence="1">
    <location>
        <begin position="193"/>
        <end position="251"/>
    </location>
</feature>
<evidence type="ECO:0000313" key="5">
    <source>
        <dbReference type="Proteomes" id="UP001353858"/>
    </source>
</evidence>
<reference evidence="5" key="1">
    <citation type="submission" date="2023-01" db="EMBL/GenBank/DDBJ databases">
        <title>Key to firefly adult light organ development and bioluminescence: homeobox transcription factors regulate luciferase expression and transportation to peroxisome.</title>
        <authorList>
            <person name="Fu X."/>
        </authorList>
    </citation>
    <scope>NUCLEOTIDE SEQUENCE [LARGE SCALE GENOMIC DNA]</scope>
</reference>
<evidence type="ECO:0000313" key="4">
    <source>
        <dbReference type="EMBL" id="KAK4876923.1"/>
    </source>
</evidence>
<protein>
    <recommendedName>
        <fullName evidence="3">HTH psq-type domain-containing protein</fullName>
    </recommendedName>
</protein>
<feature type="region of interest" description="Disordered" evidence="2">
    <location>
        <begin position="1"/>
        <end position="26"/>
    </location>
</feature>
<accession>A0AAN7P6N2</accession>
<dbReference type="GO" id="GO:0003677">
    <property type="term" value="F:DNA binding"/>
    <property type="evidence" value="ECO:0007669"/>
    <property type="project" value="InterPro"/>
</dbReference>
<dbReference type="EMBL" id="JARPUR010000004">
    <property type="protein sequence ID" value="KAK4876923.1"/>
    <property type="molecule type" value="Genomic_DNA"/>
</dbReference>
<dbReference type="Pfam" id="PF05225">
    <property type="entry name" value="HTH_psq"/>
    <property type="match status" value="1"/>
</dbReference>
<feature type="compositionally biased region" description="Acidic residues" evidence="2">
    <location>
        <begin position="120"/>
        <end position="141"/>
    </location>
</feature>
<organism evidence="4 5">
    <name type="scientific">Aquatica leii</name>
    <dbReference type="NCBI Taxonomy" id="1421715"/>
    <lineage>
        <taxon>Eukaryota</taxon>
        <taxon>Metazoa</taxon>
        <taxon>Ecdysozoa</taxon>
        <taxon>Arthropoda</taxon>
        <taxon>Hexapoda</taxon>
        <taxon>Insecta</taxon>
        <taxon>Pterygota</taxon>
        <taxon>Neoptera</taxon>
        <taxon>Endopterygota</taxon>
        <taxon>Coleoptera</taxon>
        <taxon>Polyphaga</taxon>
        <taxon>Elateriformia</taxon>
        <taxon>Elateroidea</taxon>
        <taxon>Lampyridae</taxon>
        <taxon>Luciolinae</taxon>
        <taxon>Aquatica</taxon>
    </lineage>
</organism>
<evidence type="ECO:0000259" key="3">
    <source>
        <dbReference type="Pfam" id="PF05225"/>
    </source>
</evidence>
<proteinExistence type="predicted"/>
<comment type="caution">
    <text evidence="4">The sequence shown here is derived from an EMBL/GenBank/DDBJ whole genome shotgun (WGS) entry which is preliminary data.</text>
</comment>
<evidence type="ECO:0000256" key="2">
    <source>
        <dbReference type="SAM" id="MobiDB-lite"/>
    </source>
</evidence>
<gene>
    <name evidence="4" type="ORF">RN001_009429</name>
</gene>
<dbReference type="Proteomes" id="UP001353858">
    <property type="component" value="Unassembled WGS sequence"/>
</dbReference>
<evidence type="ECO:0000256" key="1">
    <source>
        <dbReference type="SAM" id="Coils"/>
    </source>
</evidence>
<sequence length="355" mass="40430">MLINGRIGSNSDHSGRNYPASGEMPSNYVRKTNKGKWSIENMKRAVKAVKQGTGIRKAARLYDVPYEEEFVNIQDAHDENNQYRDELREDMRTPTNVDVAPEPIAGPSGHSKDRKRNFENNDESDSSESLEAFVDSEDTDDQDKSLRLKNDSVARVSELMKLPVAKIQQRSTKANKGHSQIFTSTPNKTVLEVKEEKKKMKKTQADLLQIRRATRTITKHSPATKVNIKNKKAVKEQENKAVDEQEEAEIRARLQGSDGRPNIYIASMSNLFNRLSVNPSKSVQLKYIRQNLQPYYSNHLALMNISTIKLLNGYCRQLEETHNSNKKFRANYSAVNTTLEPDLAYRASTTLKRQV</sequence>
<keyword evidence="1" id="KW-0175">Coiled coil</keyword>
<name>A0AAN7P6N2_9COLE</name>